<keyword evidence="3 4" id="KW-0268">Exocytosis</keyword>
<feature type="compositionally biased region" description="Low complexity" evidence="5">
    <location>
        <begin position="1"/>
        <end position="12"/>
    </location>
</feature>
<protein>
    <recommendedName>
        <fullName evidence="4">Exocyst complex component SEC5</fullName>
    </recommendedName>
</protein>
<dbReference type="GO" id="GO:0015031">
    <property type="term" value="P:protein transport"/>
    <property type="evidence" value="ECO:0007669"/>
    <property type="project" value="UniProtKB-KW"/>
</dbReference>
<dbReference type="ExpressionAtlas" id="A0A3L6E6P2">
    <property type="expression patterns" value="baseline and differential"/>
</dbReference>
<dbReference type="PANTHER" id="PTHR13043">
    <property type="entry name" value="EXOCYST COMPLEX COMPONENT SEC5"/>
    <property type="match status" value="1"/>
</dbReference>
<evidence type="ECO:0000256" key="2">
    <source>
        <dbReference type="ARBA" id="ARBA00022448"/>
    </source>
</evidence>
<dbReference type="GO" id="GO:0000145">
    <property type="term" value="C:exocyst"/>
    <property type="evidence" value="ECO:0007669"/>
    <property type="project" value="UniProtKB-UniRule"/>
</dbReference>
<evidence type="ECO:0000313" key="8">
    <source>
        <dbReference type="Proteomes" id="UP000251960"/>
    </source>
</evidence>
<feature type="domain" description="Exocyst complex component EXOC2/Sec5 N-terminal" evidence="6">
    <location>
        <begin position="384"/>
        <end position="458"/>
    </location>
</feature>
<evidence type="ECO:0000313" key="7">
    <source>
        <dbReference type="EMBL" id="PWZ15767.1"/>
    </source>
</evidence>
<dbReference type="PANTHER" id="PTHR13043:SF1">
    <property type="entry name" value="EXOCYST COMPLEX COMPONENT 2"/>
    <property type="match status" value="1"/>
</dbReference>
<feature type="region of interest" description="Disordered" evidence="5">
    <location>
        <begin position="1"/>
        <end position="25"/>
    </location>
</feature>
<proteinExistence type="inferred from homology"/>
<sequence>MAGSSGAISPGSAPTPPKVPSDEAVCGQAGDVERHLLGAPCLLHPRLGVAHGGLAEPEQGRRGAPRVRDHDALHGAVVLQGGAGGGLPVHGVPDGVRLDAGQVRVLDVHHQAHAGLGSAAGMEKFASVPCGGGGGGMTMISPGLFSNNLVASKTHAFFFSIGIWRIQVALFCMCMGGIMYFLEYEPDTMAPFLRGLIRRFLASKISNPSPLPPNRNASYSYLQTLNALEQSRTQPGLYCSSLSRRSHCRISNVWSFLHNFIMIIWKNVMKITEQLSKTASNCYISFHSICVVVLTKVDLITIYRSESFPLWVTGWSVELMAYAFLVVSPPDMSQCFEEMAAATSNKTSSWRWRMSSSGPAIVMPCWSSMPQMTVSSPISREKSQDLDPNMRDEVIYSSPNFDPKVFLSWVHKDTSAADLEAGALTLKTDPKGRTQQKKLLVKENFDCFVSCKTTIDVTLKISGVANRAFEPLFERQAQAEKIRSVQGMLQRFRTLFNLPSAIRGNIRKGEYDLAVREYQKAKSIVFPSHLLTRKLSIPAGVLSPYRLLILICMACNCCTARYGWRSGSNCWYDQDPSTLIIDD</sequence>
<reference evidence="7 8" key="1">
    <citation type="journal article" date="2018" name="Nat. Genet.">
        <title>Extensive intraspecific gene order and gene structural variations between Mo17 and other maize genomes.</title>
        <authorList>
            <person name="Sun S."/>
            <person name="Zhou Y."/>
            <person name="Chen J."/>
            <person name="Shi J."/>
            <person name="Zhao H."/>
            <person name="Zhao H."/>
            <person name="Song W."/>
            <person name="Zhang M."/>
            <person name="Cui Y."/>
            <person name="Dong X."/>
            <person name="Liu H."/>
            <person name="Ma X."/>
            <person name="Jiao Y."/>
            <person name="Wang B."/>
            <person name="Wei X."/>
            <person name="Stein J.C."/>
            <person name="Glaubitz J.C."/>
            <person name="Lu F."/>
            <person name="Yu G."/>
            <person name="Liang C."/>
            <person name="Fengler K."/>
            <person name="Li B."/>
            <person name="Rafalski A."/>
            <person name="Schnable P.S."/>
            <person name="Ware D.H."/>
            <person name="Buckler E.S."/>
            <person name="Lai J."/>
        </authorList>
    </citation>
    <scope>NUCLEOTIDE SEQUENCE [LARGE SCALE GENOMIC DNA]</scope>
    <source>
        <strain evidence="8">cv. Missouri 17</strain>
        <tissue evidence="7">Seedling</tissue>
    </source>
</reference>
<evidence type="ECO:0000256" key="5">
    <source>
        <dbReference type="SAM" id="MobiDB-lite"/>
    </source>
</evidence>
<evidence type="ECO:0000256" key="1">
    <source>
        <dbReference type="ARBA" id="ARBA00010578"/>
    </source>
</evidence>
<dbReference type="InterPro" id="IPR029175">
    <property type="entry name" value="EXOC2/Sec5"/>
</dbReference>
<dbReference type="EMBL" id="NCVQ01000008">
    <property type="protein sequence ID" value="PWZ15767.1"/>
    <property type="molecule type" value="Genomic_DNA"/>
</dbReference>
<evidence type="ECO:0000259" key="6">
    <source>
        <dbReference type="Pfam" id="PF15469"/>
    </source>
</evidence>
<comment type="function">
    <text evidence="4">Component of the exocyst complex involved in the docking of exocytic vesicles with fusion sites on the plasma membrane.</text>
</comment>
<organism evidence="7 8">
    <name type="scientific">Zea mays</name>
    <name type="common">Maize</name>
    <dbReference type="NCBI Taxonomy" id="4577"/>
    <lineage>
        <taxon>Eukaryota</taxon>
        <taxon>Viridiplantae</taxon>
        <taxon>Streptophyta</taxon>
        <taxon>Embryophyta</taxon>
        <taxon>Tracheophyta</taxon>
        <taxon>Spermatophyta</taxon>
        <taxon>Magnoliopsida</taxon>
        <taxon>Liliopsida</taxon>
        <taxon>Poales</taxon>
        <taxon>Poaceae</taxon>
        <taxon>PACMAD clade</taxon>
        <taxon>Panicoideae</taxon>
        <taxon>Andropogonodae</taxon>
        <taxon>Andropogoneae</taxon>
        <taxon>Tripsacinae</taxon>
        <taxon>Zea</taxon>
    </lineage>
</organism>
<accession>A0A3L6E6P2</accession>
<comment type="similarity">
    <text evidence="1 4">Belongs to the SEC5 family.</text>
</comment>
<comment type="subunit">
    <text evidence="4">Component of the exocyst complex.</text>
</comment>
<dbReference type="GO" id="GO:0006893">
    <property type="term" value="P:Golgi to plasma membrane transport"/>
    <property type="evidence" value="ECO:0007669"/>
    <property type="project" value="UniProtKB-UniRule"/>
</dbReference>
<dbReference type="InterPro" id="IPR039481">
    <property type="entry name" value="EXOC2/Sec5_N_dom"/>
</dbReference>
<keyword evidence="4" id="KW-0653">Protein transport</keyword>
<comment type="caution">
    <text evidence="7">The sequence shown here is derived from an EMBL/GenBank/DDBJ whole genome shotgun (WGS) entry which is preliminary data.</text>
</comment>
<evidence type="ECO:0000256" key="3">
    <source>
        <dbReference type="ARBA" id="ARBA00022483"/>
    </source>
</evidence>
<feature type="domain" description="Exocyst complex component EXOC2/Sec5 N-terminal" evidence="6">
    <location>
        <begin position="465"/>
        <end position="524"/>
    </location>
</feature>
<dbReference type="AlphaFoldDB" id="A0A3L6E6P2"/>
<dbReference type="Proteomes" id="UP000251960">
    <property type="component" value="Chromosome 7"/>
</dbReference>
<keyword evidence="2 4" id="KW-0813">Transport</keyword>
<evidence type="ECO:0000256" key="4">
    <source>
        <dbReference type="RuleBase" id="RU365069"/>
    </source>
</evidence>
<dbReference type="Pfam" id="PF15469">
    <property type="entry name" value="Sec5"/>
    <property type="match status" value="2"/>
</dbReference>
<name>A0A3L6E6P2_MAIZE</name>
<dbReference type="GO" id="GO:0006887">
    <property type="term" value="P:exocytosis"/>
    <property type="evidence" value="ECO:0007669"/>
    <property type="project" value="UniProtKB-KW"/>
</dbReference>
<gene>
    <name evidence="7" type="primary">SEC5B_2</name>
    <name evidence="7" type="ORF">Zm00014a_038045</name>
</gene>